<accession>A0A2T1GJZ1</accession>
<dbReference type="RefSeq" id="WP_106301496.1">
    <property type="nucleotide sequence ID" value="NZ_PVWO01000048.1"/>
</dbReference>
<evidence type="ECO:0000313" key="2">
    <source>
        <dbReference type="EMBL" id="PSB58099.1"/>
    </source>
</evidence>
<keyword evidence="3" id="KW-1185">Reference proteome</keyword>
<organism evidence="2 3">
    <name type="scientific">Chamaesiphon polymorphus CCALA 037</name>
    <dbReference type="NCBI Taxonomy" id="2107692"/>
    <lineage>
        <taxon>Bacteria</taxon>
        <taxon>Bacillati</taxon>
        <taxon>Cyanobacteriota</taxon>
        <taxon>Cyanophyceae</taxon>
        <taxon>Gomontiellales</taxon>
        <taxon>Chamaesiphonaceae</taxon>
        <taxon>Chamaesiphon</taxon>
    </lineage>
</organism>
<evidence type="ECO:0000313" key="3">
    <source>
        <dbReference type="Proteomes" id="UP000238937"/>
    </source>
</evidence>
<dbReference type="EMBL" id="PVWO01000048">
    <property type="protein sequence ID" value="PSB58099.1"/>
    <property type="molecule type" value="Genomic_DNA"/>
</dbReference>
<protein>
    <submittedName>
        <fullName evidence="2">Uncharacterized protein</fullName>
    </submittedName>
</protein>
<dbReference type="Proteomes" id="UP000238937">
    <property type="component" value="Unassembled WGS sequence"/>
</dbReference>
<dbReference type="InterPro" id="IPR025478">
    <property type="entry name" value="COP23"/>
</dbReference>
<sequence>MKLIATSRILLTFTTAASILLGGQLVRSQLPPVVDNTPSDLVVNEQPNSSVRSSNGSELGLRVSCQGLQTIVQKGDRQAVMLNWNYDGFGRDYTPEKRCQIVSERLQLAADRNGGTFQDLQLASGVVNSQTVICALSSHSKCNRKNMLFTLKPENARNPESVIQKMLIFAQDGSAYINESATNSRPQVTTNLGTWEQKAFPPSKNSSTPKRGNNKTGF</sequence>
<feature type="region of interest" description="Disordered" evidence="1">
    <location>
        <begin position="195"/>
        <end position="218"/>
    </location>
</feature>
<gene>
    <name evidence="2" type="ORF">C7B77_06035</name>
</gene>
<feature type="compositionally biased region" description="Polar residues" evidence="1">
    <location>
        <begin position="203"/>
        <end position="218"/>
    </location>
</feature>
<reference evidence="2 3" key="1">
    <citation type="submission" date="2018-03" db="EMBL/GenBank/DDBJ databases">
        <title>The ancient ancestry and fast evolution of plastids.</title>
        <authorList>
            <person name="Moore K.R."/>
            <person name="Magnabosco C."/>
            <person name="Momper L."/>
            <person name="Gold D.A."/>
            <person name="Bosak T."/>
            <person name="Fournier G.P."/>
        </authorList>
    </citation>
    <scope>NUCLEOTIDE SEQUENCE [LARGE SCALE GENOMIC DNA]</scope>
    <source>
        <strain evidence="2 3">CCALA 037</strain>
    </source>
</reference>
<dbReference type="AlphaFoldDB" id="A0A2T1GJZ1"/>
<comment type="caution">
    <text evidence="2">The sequence shown here is derived from an EMBL/GenBank/DDBJ whole genome shotgun (WGS) entry which is preliminary data.</text>
</comment>
<dbReference type="Pfam" id="PF14218">
    <property type="entry name" value="COP23"/>
    <property type="match status" value="1"/>
</dbReference>
<evidence type="ECO:0000256" key="1">
    <source>
        <dbReference type="SAM" id="MobiDB-lite"/>
    </source>
</evidence>
<dbReference type="OrthoDB" id="490444at2"/>
<name>A0A2T1GJZ1_9CYAN</name>
<proteinExistence type="predicted"/>